<gene>
    <name evidence="2" type="ORF">JANAI62_13210</name>
</gene>
<keyword evidence="3" id="KW-1185">Reference proteome</keyword>
<proteinExistence type="predicted"/>
<dbReference type="Proteomes" id="UP000786693">
    <property type="component" value="Unassembled WGS sequence"/>
</dbReference>
<evidence type="ECO:0000313" key="3">
    <source>
        <dbReference type="Proteomes" id="UP000786693"/>
    </source>
</evidence>
<organism evidence="2 3">
    <name type="scientific">Jannaschia pagri</name>
    <dbReference type="NCBI Taxonomy" id="2829797"/>
    <lineage>
        <taxon>Bacteria</taxon>
        <taxon>Pseudomonadati</taxon>
        <taxon>Pseudomonadota</taxon>
        <taxon>Alphaproteobacteria</taxon>
        <taxon>Rhodobacterales</taxon>
        <taxon>Roseobacteraceae</taxon>
        <taxon>Jannaschia</taxon>
    </lineage>
</organism>
<evidence type="ECO:0000256" key="1">
    <source>
        <dbReference type="SAM" id="SignalP"/>
    </source>
</evidence>
<feature type="chain" id="PRO_5047321760" evidence="1">
    <location>
        <begin position="29"/>
        <end position="69"/>
    </location>
</feature>
<evidence type="ECO:0000313" key="2">
    <source>
        <dbReference type="EMBL" id="GIT94698.1"/>
    </source>
</evidence>
<sequence length="69" mass="6731">MTAMLKSALLVAALSAPLVGGIAPAAFGAESAATGTAQTLLTTKGDRGKPVHSPRAQAILASIAAESDN</sequence>
<keyword evidence="1" id="KW-0732">Signal</keyword>
<dbReference type="RefSeq" id="WP_220748216.1">
    <property type="nucleotide sequence ID" value="NZ_BPFH01000002.1"/>
</dbReference>
<protein>
    <submittedName>
        <fullName evidence="2">Uncharacterized protein</fullName>
    </submittedName>
</protein>
<accession>A0ABQ4NJU4</accession>
<comment type="caution">
    <text evidence="2">The sequence shown here is derived from an EMBL/GenBank/DDBJ whole genome shotgun (WGS) entry which is preliminary data.</text>
</comment>
<name>A0ABQ4NJU4_9RHOB</name>
<dbReference type="EMBL" id="BPFH01000002">
    <property type="protein sequence ID" value="GIT94698.1"/>
    <property type="molecule type" value="Genomic_DNA"/>
</dbReference>
<reference evidence="2 3" key="1">
    <citation type="submission" date="2021-05" db="EMBL/GenBank/DDBJ databases">
        <title>Bacteria Genome sequencing.</title>
        <authorList>
            <person name="Takabe Y."/>
            <person name="Nakajima Y."/>
            <person name="Suzuki S."/>
            <person name="Shiozaki T."/>
        </authorList>
    </citation>
    <scope>NUCLEOTIDE SEQUENCE [LARGE SCALE GENOMIC DNA]</scope>
    <source>
        <strain evidence="2 3">AI_62</strain>
    </source>
</reference>
<feature type="signal peptide" evidence="1">
    <location>
        <begin position="1"/>
        <end position="28"/>
    </location>
</feature>